<dbReference type="EMBL" id="CP010802">
    <property type="protein sequence ID" value="ALC15831.1"/>
    <property type="molecule type" value="Genomic_DNA"/>
</dbReference>
<name>A0A0M5IKQ4_9BACT</name>
<keyword evidence="4" id="KW-1185">Reference proteome</keyword>
<dbReference type="Pfam" id="PF01272">
    <property type="entry name" value="GreA_GreB"/>
    <property type="match status" value="1"/>
</dbReference>
<evidence type="ECO:0000313" key="3">
    <source>
        <dbReference type="EMBL" id="ALC15831.1"/>
    </source>
</evidence>
<keyword evidence="3" id="KW-0251">Elongation factor</keyword>
<dbReference type="AlphaFoldDB" id="A0A0M5IKQ4"/>
<dbReference type="InterPro" id="IPR023459">
    <property type="entry name" value="Tscrpt_elong_fac_GreA/B_fam"/>
</dbReference>
<dbReference type="PANTHER" id="PTHR30437">
    <property type="entry name" value="TRANSCRIPTION ELONGATION FACTOR GREA"/>
    <property type="match status" value="1"/>
</dbReference>
<dbReference type="InterPro" id="IPR036953">
    <property type="entry name" value="GreA/GreB_C_sf"/>
</dbReference>
<dbReference type="GO" id="GO:0032784">
    <property type="term" value="P:regulation of DNA-templated transcription elongation"/>
    <property type="evidence" value="ECO:0007669"/>
    <property type="project" value="InterPro"/>
</dbReference>
<dbReference type="PANTHER" id="PTHR30437:SF5">
    <property type="entry name" value="REGULATOR OF NUCLEOSIDE DIPHOSPHATE KINASE"/>
    <property type="match status" value="1"/>
</dbReference>
<dbReference type="OrthoDB" id="192847at2"/>
<dbReference type="GO" id="GO:0003677">
    <property type="term" value="F:DNA binding"/>
    <property type="evidence" value="ECO:0007669"/>
    <property type="project" value="InterPro"/>
</dbReference>
<dbReference type="Pfam" id="PF14760">
    <property type="entry name" value="Rnk_N"/>
    <property type="match status" value="1"/>
</dbReference>
<keyword evidence="3" id="KW-0648">Protein biosynthesis</keyword>
<reference evidence="3 4" key="1">
    <citation type="submission" date="2015-07" db="EMBL/GenBank/DDBJ databases">
        <title>Isolation and Genomic Characterization of a Novel Halophilic Metal-Reducing Deltaproteobacterium from the Deep Subsurface.</title>
        <authorList>
            <person name="Badalamenti J.P."/>
            <person name="Summers Z.M."/>
            <person name="Gralnick J.A."/>
            <person name="Bond D.R."/>
        </authorList>
    </citation>
    <scope>NUCLEOTIDE SEQUENCE [LARGE SCALE GENOMIC DNA]</scope>
    <source>
        <strain evidence="3 4">WTL</strain>
    </source>
</reference>
<dbReference type="KEGG" id="des:DSOUD_1045"/>
<dbReference type="SUPFAM" id="SSF54534">
    <property type="entry name" value="FKBP-like"/>
    <property type="match status" value="1"/>
</dbReference>
<dbReference type="InterPro" id="IPR001437">
    <property type="entry name" value="Tscrpt_elong_fac_GreA/B_C"/>
</dbReference>
<dbReference type="PATRIC" id="fig|1603606.3.peg.1148"/>
<dbReference type="GO" id="GO:0070063">
    <property type="term" value="F:RNA polymerase binding"/>
    <property type="evidence" value="ECO:0007669"/>
    <property type="project" value="InterPro"/>
</dbReference>
<dbReference type="InterPro" id="IPR029462">
    <property type="entry name" value="Rnk_N"/>
</dbReference>
<evidence type="ECO:0000259" key="1">
    <source>
        <dbReference type="Pfam" id="PF01272"/>
    </source>
</evidence>
<dbReference type="NCBIfam" id="NF004396">
    <property type="entry name" value="PRK05753.1"/>
    <property type="match status" value="1"/>
</dbReference>
<evidence type="ECO:0000313" key="4">
    <source>
        <dbReference type="Proteomes" id="UP000057158"/>
    </source>
</evidence>
<dbReference type="Gene3D" id="3.10.50.30">
    <property type="entry name" value="Transcription elongation factor, GreA/GreB, C-terminal domain"/>
    <property type="match status" value="1"/>
</dbReference>
<proteinExistence type="predicted"/>
<accession>A0A0M5IKQ4</accession>
<sequence length="138" mass="15856">MKERTIYITEPDFVKLEDLLDGMKRTRFRDRDDLTSLEEELDKCKVVAQREVPPDVVTINSRVRFRDMDTDQEMIVTLVFPSNANFSEGRISVTSQIGTALLGYAVGDIIEWEVRAGTKTIRIEEIIYQPEAAGDYHL</sequence>
<evidence type="ECO:0000259" key="2">
    <source>
        <dbReference type="Pfam" id="PF14760"/>
    </source>
</evidence>
<dbReference type="RefSeq" id="WP_053549995.1">
    <property type="nucleotide sequence ID" value="NZ_CP010802.1"/>
</dbReference>
<dbReference type="GO" id="GO:0006354">
    <property type="term" value="P:DNA-templated transcription elongation"/>
    <property type="evidence" value="ECO:0007669"/>
    <property type="project" value="TreeGrafter"/>
</dbReference>
<dbReference type="GO" id="GO:0003746">
    <property type="term" value="F:translation elongation factor activity"/>
    <property type="evidence" value="ECO:0007669"/>
    <property type="project" value="UniProtKB-KW"/>
</dbReference>
<gene>
    <name evidence="3" type="primary">rnk-1</name>
    <name evidence="3" type="ORF">DSOUD_1045</name>
</gene>
<dbReference type="Proteomes" id="UP000057158">
    <property type="component" value="Chromosome"/>
</dbReference>
<feature type="domain" description="Transcription elongation factor GreA/GreB C-terminal" evidence="1">
    <location>
        <begin position="53"/>
        <end position="128"/>
    </location>
</feature>
<protein>
    <submittedName>
        <fullName evidence="3">GreA/GreB family elongation factor</fullName>
    </submittedName>
</protein>
<feature type="domain" description="Regulator of nucleoside diphosphate kinase N-terminal" evidence="2">
    <location>
        <begin position="4"/>
        <end position="47"/>
    </location>
</feature>
<organism evidence="3 4">
    <name type="scientific">Desulfuromonas soudanensis</name>
    <dbReference type="NCBI Taxonomy" id="1603606"/>
    <lineage>
        <taxon>Bacteria</taxon>
        <taxon>Pseudomonadati</taxon>
        <taxon>Thermodesulfobacteriota</taxon>
        <taxon>Desulfuromonadia</taxon>
        <taxon>Desulfuromonadales</taxon>
        <taxon>Desulfuromonadaceae</taxon>
        <taxon>Desulfuromonas</taxon>
    </lineage>
</organism>
<dbReference type="STRING" id="1603606.DSOUD_1045"/>